<dbReference type="EMBL" id="CARXXK010000002">
    <property type="protein sequence ID" value="CAI6354834.1"/>
    <property type="molecule type" value="Genomic_DNA"/>
</dbReference>
<feature type="domain" description="DDE Tnp4" evidence="3">
    <location>
        <begin position="23"/>
        <end position="73"/>
    </location>
</feature>
<dbReference type="GO" id="GO:0046872">
    <property type="term" value="F:metal ion binding"/>
    <property type="evidence" value="ECO:0007669"/>
    <property type="project" value="UniProtKB-KW"/>
</dbReference>
<evidence type="ECO:0000259" key="3">
    <source>
        <dbReference type="Pfam" id="PF13359"/>
    </source>
</evidence>
<sequence>MTLVANSQTVIDPISGITEAAINKYNESLIRTRNTVERSYGVWERRFPILATGINVKVSSSQSIIFATAVLHNIACNFGERMPRVTNEIESAIKITDFNNPDGDNMGGRNTVNINNNIKKR</sequence>
<accession>A0AAV0WGA5</accession>
<protein>
    <recommendedName>
        <fullName evidence="3">DDE Tnp4 domain-containing protein</fullName>
    </recommendedName>
</protein>
<gene>
    <name evidence="4" type="ORF">MEUPH1_LOCUS10770</name>
</gene>
<proteinExistence type="predicted"/>
<dbReference type="Proteomes" id="UP001160148">
    <property type="component" value="Unassembled WGS sequence"/>
</dbReference>
<dbReference type="AlphaFoldDB" id="A0AAV0WGA5"/>
<name>A0AAV0WGA5_9HEMI</name>
<dbReference type="Pfam" id="PF13359">
    <property type="entry name" value="DDE_Tnp_4"/>
    <property type="match status" value="1"/>
</dbReference>
<keyword evidence="5" id="KW-1185">Reference proteome</keyword>
<evidence type="ECO:0000313" key="4">
    <source>
        <dbReference type="EMBL" id="CAI6354834.1"/>
    </source>
</evidence>
<dbReference type="InterPro" id="IPR027806">
    <property type="entry name" value="HARBI1_dom"/>
</dbReference>
<organism evidence="4 5">
    <name type="scientific">Macrosiphum euphorbiae</name>
    <name type="common">potato aphid</name>
    <dbReference type="NCBI Taxonomy" id="13131"/>
    <lineage>
        <taxon>Eukaryota</taxon>
        <taxon>Metazoa</taxon>
        <taxon>Ecdysozoa</taxon>
        <taxon>Arthropoda</taxon>
        <taxon>Hexapoda</taxon>
        <taxon>Insecta</taxon>
        <taxon>Pterygota</taxon>
        <taxon>Neoptera</taxon>
        <taxon>Paraneoptera</taxon>
        <taxon>Hemiptera</taxon>
        <taxon>Sternorrhyncha</taxon>
        <taxon>Aphidomorpha</taxon>
        <taxon>Aphidoidea</taxon>
        <taxon>Aphididae</taxon>
        <taxon>Macrosiphini</taxon>
        <taxon>Macrosiphum</taxon>
    </lineage>
</organism>
<evidence type="ECO:0000313" key="5">
    <source>
        <dbReference type="Proteomes" id="UP001160148"/>
    </source>
</evidence>
<reference evidence="4 5" key="1">
    <citation type="submission" date="2023-01" db="EMBL/GenBank/DDBJ databases">
        <authorList>
            <person name="Whitehead M."/>
        </authorList>
    </citation>
    <scope>NUCLEOTIDE SEQUENCE [LARGE SCALE GENOMIC DNA]</scope>
</reference>
<evidence type="ECO:0000256" key="2">
    <source>
        <dbReference type="ARBA" id="ARBA00022723"/>
    </source>
</evidence>
<evidence type="ECO:0000256" key="1">
    <source>
        <dbReference type="ARBA" id="ARBA00001968"/>
    </source>
</evidence>
<keyword evidence="2" id="KW-0479">Metal-binding</keyword>
<comment type="caution">
    <text evidence="4">The sequence shown here is derived from an EMBL/GenBank/DDBJ whole genome shotgun (WGS) entry which is preliminary data.</text>
</comment>
<comment type="cofactor">
    <cofactor evidence="1">
        <name>a divalent metal cation</name>
        <dbReference type="ChEBI" id="CHEBI:60240"/>
    </cofactor>
</comment>